<dbReference type="EMBL" id="CP046565">
    <property type="protein sequence ID" value="QJD31075.1"/>
    <property type="molecule type" value="Genomic_DNA"/>
</dbReference>
<gene>
    <name evidence="1" type="ORF">GNH96_14730</name>
</gene>
<dbReference type="KEGG" id="metu:GNH96_14730"/>
<dbReference type="AlphaFoldDB" id="A0A858QBI7"/>
<reference evidence="2" key="1">
    <citation type="submission" date="2019-12" db="EMBL/GenBank/DDBJ databases">
        <authorList>
            <person name="Awala S.I."/>
            <person name="Rhee S.K."/>
        </authorList>
    </citation>
    <scope>NUCLEOTIDE SEQUENCE [LARGE SCALE GENOMIC DNA]</scope>
    <source>
        <strain evidence="2">IM1</strain>
    </source>
</reference>
<accession>A0A858QBI7</accession>
<protein>
    <submittedName>
        <fullName evidence="1">DUF539 domain-containing protein</fullName>
    </submittedName>
</protein>
<name>A0A858QBI7_9GAMM</name>
<dbReference type="RefSeq" id="WP_169604344.1">
    <property type="nucleotide sequence ID" value="NZ_CP046565.1"/>
</dbReference>
<proteinExistence type="predicted"/>
<organism evidence="1 2">
    <name type="scientific">Methylococcus geothermalis</name>
    <dbReference type="NCBI Taxonomy" id="2681310"/>
    <lineage>
        <taxon>Bacteria</taxon>
        <taxon>Pseudomonadati</taxon>
        <taxon>Pseudomonadota</taxon>
        <taxon>Gammaproteobacteria</taxon>
        <taxon>Methylococcales</taxon>
        <taxon>Methylococcaceae</taxon>
        <taxon>Methylococcus</taxon>
    </lineage>
</organism>
<evidence type="ECO:0000313" key="1">
    <source>
        <dbReference type="EMBL" id="QJD31075.1"/>
    </source>
</evidence>
<keyword evidence="2" id="KW-1185">Reference proteome</keyword>
<sequence>MTLFLITFAIIGFVILMMSVGVIFGRPAIKGTCGGINGSDCICTQKCEKRLKLEAEGKA</sequence>
<evidence type="ECO:0000313" key="2">
    <source>
        <dbReference type="Proteomes" id="UP000503004"/>
    </source>
</evidence>
<dbReference type="Proteomes" id="UP000503004">
    <property type="component" value="Chromosome"/>
</dbReference>